<evidence type="ECO:0000256" key="8">
    <source>
        <dbReference type="ARBA" id="ARBA00022618"/>
    </source>
</evidence>
<dbReference type="InterPro" id="IPR037679">
    <property type="entry name" value="Apc5"/>
</dbReference>
<comment type="function">
    <text evidence="17">Component of the anaphase promoting complex/cyclosome (APC/C), a cell cycle-regulated E3 ubiquitin ligase that controls progression through mitosis and the G1 phase of the cell cycle. The APC/C complex acts by mediating ubiquitination and subsequent degradation of target proteins: it mainly mediates the formation of 'Lys-11'-linked polyubiquitin chains and, to a lower extent, the formation of 'Lys-48'- and 'Lys-63'-linked polyubiquitin chains. The APC/C complex catalyzes assembly of branched 'Lys-11'-/'Lys-48'-linked branched ubiquitin chains on target proteins.</text>
</comment>
<evidence type="ECO:0000256" key="1">
    <source>
        <dbReference type="ARBA" id="ARBA00004123"/>
    </source>
</evidence>
<keyword evidence="7" id="KW-0597">Phosphoprotein</keyword>
<evidence type="ECO:0000259" key="20">
    <source>
        <dbReference type="Pfam" id="PF21371"/>
    </source>
</evidence>
<keyword evidence="12" id="KW-0802">TPR repeat</keyword>
<keyword evidence="14" id="KW-0539">Nucleus</keyword>
<keyword evidence="13" id="KW-0206">Cytoskeleton</keyword>
<feature type="compositionally biased region" description="Acidic residues" evidence="18">
    <location>
        <begin position="194"/>
        <end position="204"/>
    </location>
</feature>
<gene>
    <name evidence="21" type="ORF">HHUSO_G22860</name>
</gene>
<evidence type="ECO:0000256" key="10">
    <source>
        <dbReference type="ARBA" id="ARBA00022776"/>
    </source>
</evidence>
<evidence type="ECO:0000256" key="14">
    <source>
        <dbReference type="ARBA" id="ARBA00023242"/>
    </source>
</evidence>
<keyword evidence="10" id="KW-0498">Mitosis</keyword>
<evidence type="ECO:0000256" key="7">
    <source>
        <dbReference type="ARBA" id="ARBA00022553"/>
    </source>
</evidence>
<proteinExistence type="inferred from homology"/>
<comment type="caution">
    <text evidence="21">The sequence shown here is derived from an EMBL/GenBank/DDBJ whole genome shotgun (WGS) entry which is preliminary data.</text>
</comment>
<sequence length="760" mass="85859">MASVHESLYFNPMMTNGVVHANVFGVKDWVTPYKITVLMLLDEMTISTSITLLDRRRLNKLILPLLQSPDMTLSQLIKTVEDSCPQLAYTVHLRLQLMADGELKDMEHFFDMLPSPFNETESEAHKTSVVGLFMRHMVLAYNKLSFSQVYKLYTALQQYYQSYERKDSPAAEPAEDTDMELTNTEELGGKMEKEELDLEPSDDEVSTRGPLSQKQAEYFLAQQAYLLKNDENKALDPAALQKELNNMLKFNPDFAEAHYLSYLNSMRVQDIFNSTDSLLHYFDRLILPGGDSKSNGDEGCGRSLRYAALNLAALHCRFGHYQQAELALQEAIRIAQESNDHVCLQHCLSWLYLLEQMKGSDSTLTEHAVKMAVHFCLPYLASLGIQSLVQQGAVGGKTANKLMDALKDTDLLHWKHSLSELIDISIAQKTAIWRMYGKSTMALQQAQVLLSMNSLEPVNLGVQQNNSEAFAVALCHLSELHAEQGLFAAASEILKHLRERFPPHSQHAKLWMLCDQKIQFDRAMNDGKYHMADSLVVGIAALSKTEGLYRKALVLKARNQTTEAYKVLQRLLLYCEKIKGTEMTIRVMLSLAELHWSSSCHAVALPLLLRSLAVSREYHLQYLASECILHLAFSQLMLGIPEQALNILHMAIEPILAHGALLDKGRAMLLVAKCQIVTASSEPSKQQKTQALEVAVQNLEEAGTYFTKVDCKERVRDIYYLQARLYHSLGKTAERNKCAMLFRQHNQELPSQGVPLITRL</sequence>
<dbReference type="Gene3D" id="1.25.40.10">
    <property type="entry name" value="Tetratricopeptide repeat domain"/>
    <property type="match status" value="1"/>
</dbReference>
<feature type="domain" description="Anaphase-promoting complex subunit 5 N-terminal" evidence="20">
    <location>
        <begin position="30"/>
        <end position="166"/>
    </location>
</feature>
<evidence type="ECO:0000256" key="6">
    <source>
        <dbReference type="ARBA" id="ARBA00022490"/>
    </source>
</evidence>
<evidence type="ECO:0000256" key="3">
    <source>
        <dbReference type="ARBA" id="ARBA00004906"/>
    </source>
</evidence>
<evidence type="ECO:0000259" key="19">
    <source>
        <dbReference type="Pfam" id="PF12862"/>
    </source>
</evidence>
<dbReference type="PANTHER" id="PTHR12830">
    <property type="entry name" value="ANAPHASE-PROMOTING COMPLEX SUBUNIT 5"/>
    <property type="match status" value="1"/>
</dbReference>
<reference evidence="21 22" key="1">
    <citation type="submission" date="2021-05" db="EMBL/GenBank/DDBJ databases">
        <authorList>
            <person name="Zahm M."/>
            <person name="Klopp C."/>
            <person name="Cabau C."/>
            <person name="Kuhl H."/>
            <person name="Suciu R."/>
            <person name="Ciorpac M."/>
            <person name="Holostenco D."/>
            <person name="Gessner J."/>
            <person name="Wuertz S."/>
            <person name="Hohne C."/>
            <person name="Stock M."/>
            <person name="Gislard M."/>
            <person name="Lluch J."/>
            <person name="Milhes M."/>
            <person name="Lampietro C."/>
            <person name="Lopez Roques C."/>
            <person name="Donnadieu C."/>
            <person name="Du K."/>
            <person name="Schartl M."/>
            <person name="Guiguen Y."/>
        </authorList>
    </citation>
    <scope>NUCLEOTIDE SEQUENCE [LARGE SCALE GENOMIC DNA]</scope>
    <source>
        <strain evidence="21">Hh-F2</strain>
        <tissue evidence="21">Blood</tissue>
    </source>
</reference>
<dbReference type="SUPFAM" id="SSF48452">
    <property type="entry name" value="TPR-like"/>
    <property type="match status" value="2"/>
</dbReference>
<comment type="subcellular location">
    <subcellularLocation>
        <location evidence="2">Cytoplasm</location>
        <location evidence="2">Cytoskeleton</location>
        <location evidence="2">Spindle</location>
    </subcellularLocation>
    <subcellularLocation>
        <location evidence="1">Nucleus</location>
    </subcellularLocation>
</comment>
<evidence type="ECO:0000256" key="17">
    <source>
        <dbReference type="ARBA" id="ARBA00045696"/>
    </source>
</evidence>
<feature type="domain" description="Anaphase-promoting complex subunit 5" evidence="19">
    <location>
        <begin position="258"/>
        <end position="357"/>
    </location>
</feature>
<feature type="region of interest" description="Disordered" evidence="18">
    <location>
        <begin position="166"/>
        <end position="211"/>
    </location>
</feature>
<dbReference type="EMBL" id="JAHFZB010000022">
    <property type="protein sequence ID" value="KAK6476458.1"/>
    <property type="molecule type" value="Genomic_DNA"/>
</dbReference>
<evidence type="ECO:0000313" key="21">
    <source>
        <dbReference type="EMBL" id="KAK6476458.1"/>
    </source>
</evidence>
<dbReference type="InterPro" id="IPR026000">
    <property type="entry name" value="Apc5_dom"/>
</dbReference>
<evidence type="ECO:0000313" key="22">
    <source>
        <dbReference type="Proteomes" id="UP001369086"/>
    </source>
</evidence>
<dbReference type="InterPro" id="IPR011990">
    <property type="entry name" value="TPR-like_helical_dom_sf"/>
</dbReference>
<accession>A0ABR0YVF1</accession>
<dbReference type="PANTHER" id="PTHR12830:SF9">
    <property type="entry name" value="ANAPHASE-PROMOTING COMPLEX SUBUNIT 5"/>
    <property type="match status" value="1"/>
</dbReference>
<evidence type="ECO:0000256" key="2">
    <source>
        <dbReference type="ARBA" id="ARBA00004186"/>
    </source>
</evidence>
<evidence type="ECO:0000256" key="12">
    <source>
        <dbReference type="ARBA" id="ARBA00022803"/>
    </source>
</evidence>
<comment type="similarity">
    <text evidence="4">Belongs to the APC5 family.</text>
</comment>
<name>A0ABR0YVF1_HUSHU</name>
<dbReference type="CDD" id="cd16270">
    <property type="entry name" value="Apc5_N"/>
    <property type="match status" value="1"/>
</dbReference>
<keyword evidence="11" id="KW-0833">Ubl conjugation pathway</keyword>
<dbReference type="Pfam" id="PF21371">
    <property type="entry name" value="Apc5_N"/>
    <property type="match status" value="1"/>
</dbReference>
<comment type="pathway">
    <text evidence="3">Protein modification; protein ubiquitination.</text>
</comment>
<evidence type="ECO:0000256" key="5">
    <source>
        <dbReference type="ARBA" id="ARBA00016066"/>
    </source>
</evidence>
<keyword evidence="6" id="KW-0963">Cytoplasm</keyword>
<evidence type="ECO:0000256" key="9">
    <source>
        <dbReference type="ARBA" id="ARBA00022737"/>
    </source>
</evidence>
<dbReference type="InterPro" id="IPR048968">
    <property type="entry name" value="Apc5_N"/>
</dbReference>
<protein>
    <recommendedName>
        <fullName evidence="5">Anaphase-promoting complex subunit 5</fullName>
    </recommendedName>
    <alternativeName>
        <fullName evidence="16">Cyclosome subunit 5</fullName>
    </alternativeName>
</protein>
<evidence type="ECO:0000256" key="4">
    <source>
        <dbReference type="ARBA" id="ARBA00007450"/>
    </source>
</evidence>
<keyword evidence="8" id="KW-0132">Cell division</keyword>
<evidence type="ECO:0000256" key="18">
    <source>
        <dbReference type="SAM" id="MobiDB-lite"/>
    </source>
</evidence>
<evidence type="ECO:0000256" key="13">
    <source>
        <dbReference type="ARBA" id="ARBA00023212"/>
    </source>
</evidence>
<organism evidence="21 22">
    <name type="scientific">Huso huso</name>
    <name type="common">Beluga</name>
    <name type="synonym">Acipenser huso</name>
    <dbReference type="NCBI Taxonomy" id="61971"/>
    <lineage>
        <taxon>Eukaryota</taxon>
        <taxon>Metazoa</taxon>
        <taxon>Chordata</taxon>
        <taxon>Craniata</taxon>
        <taxon>Vertebrata</taxon>
        <taxon>Euteleostomi</taxon>
        <taxon>Actinopterygii</taxon>
        <taxon>Chondrostei</taxon>
        <taxon>Acipenseriformes</taxon>
        <taxon>Acipenseridae</taxon>
        <taxon>Huso</taxon>
    </lineage>
</organism>
<evidence type="ECO:0000256" key="16">
    <source>
        <dbReference type="ARBA" id="ARBA00031069"/>
    </source>
</evidence>
<evidence type="ECO:0000256" key="15">
    <source>
        <dbReference type="ARBA" id="ARBA00023306"/>
    </source>
</evidence>
<dbReference type="Proteomes" id="UP001369086">
    <property type="component" value="Unassembled WGS sequence"/>
</dbReference>
<evidence type="ECO:0000256" key="11">
    <source>
        <dbReference type="ARBA" id="ARBA00022786"/>
    </source>
</evidence>
<keyword evidence="9" id="KW-0677">Repeat</keyword>
<keyword evidence="22" id="KW-1185">Reference proteome</keyword>
<dbReference type="Pfam" id="PF12862">
    <property type="entry name" value="ANAPC5"/>
    <property type="match status" value="1"/>
</dbReference>
<keyword evidence="15" id="KW-0131">Cell cycle</keyword>